<feature type="region of interest" description="Disordered" evidence="1">
    <location>
        <begin position="1"/>
        <end position="20"/>
    </location>
</feature>
<name>A0A9Q9AN71_9PEZI</name>
<feature type="compositionally biased region" description="Basic and acidic residues" evidence="1">
    <location>
        <begin position="450"/>
        <end position="459"/>
    </location>
</feature>
<accession>A0A9Q9AN71</accession>
<dbReference type="Proteomes" id="UP001056384">
    <property type="component" value="Chromosome 4"/>
</dbReference>
<organism evidence="2 3">
    <name type="scientific">Septoria linicola</name>
    <dbReference type="NCBI Taxonomy" id="215465"/>
    <lineage>
        <taxon>Eukaryota</taxon>
        <taxon>Fungi</taxon>
        <taxon>Dikarya</taxon>
        <taxon>Ascomycota</taxon>
        <taxon>Pezizomycotina</taxon>
        <taxon>Dothideomycetes</taxon>
        <taxon>Dothideomycetidae</taxon>
        <taxon>Mycosphaerellales</taxon>
        <taxon>Mycosphaerellaceae</taxon>
        <taxon>Septoria</taxon>
    </lineage>
</organism>
<evidence type="ECO:0000256" key="1">
    <source>
        <dbReference type="SAM" id="MobiDB-lite"/>
    </source>
</evidence>
<evidence type="ECO:0000313" key="3">
    <source>
        <dbReference type="Proteomes" id="UP001056384"/>
    </source>
</evidence>
<gene>
    <name evidence="2" type="ORF">Slin15195_G053740</name>
</gene>
<feature type="region of interest" description="Disordered" evidence="1">
    <location>
        <begin position="230"/>
        <end position="488"/>
    </location>
</feature>
<feature type="compositionally biased region" description="Low complexity" evidence="1">
    <location>
        <begin position="249"/>
        <end position="262"/>
    </location>
</feature>
<sequence>MAPAAPELDILRPRDPSLDDDSDCWEEFTIRDATVHESGDENALVSLLVAEAGFPLTVRGELERLDEPDYDLYLHDAKSYPRPIHIVVENVRQFAFGQDDGFSAIWAAGKSGWHRLQPAKKYKKIYDDMCEAVSVLYFVADAYKTERFEGRGKNRKLLKDYTAQELFAKYARDVLDTEDVEEAAERIYRHKDFLISSMLAGREGLAWSKYSLTKHLYKKFPDTVTTLRRRREALPESEAPAAKSRHTRAQSSDTTSAAASKPTRTRSTRQNSVEPQAKAASRSDDVRVRTTRQGSVETSSTLGSRGTRRGRAARTGKVEVISLDGTSDADGTIPEEPEEEDMEVDEEPVAVMAPPKTKSMPSRRTRKHPNPVEPEPEHAPEVLATPAKDEESDEEIRAREQKNKSSLRPRASKASKSTSRNGGKGPREQIDEGEDEPDPPSSPLPGKRKHADERNEVGRRKPKRRNSRPHYDEGIDIPTSPDSSGADVDLPLRLSEVAHMEDPVQEDTWVCALDGCTHKVYASSHPDSQRLIREHYALHAYDDDERVQMVKKIEAPSLPVSRLMEKVKMRAKADGFPSSAASAPSMPENVRSRFGIAGQVGVVQKY</sequence>
<proteinExistence type="predicted"/>
<feature type="compositionally biased region" description="Acidic residues" evidence="1">
    <location>
        <begin position="333"/>
        <end position="348"/>
    </location>
</feature>
<protein>
    <recommendedName>
        <fullName evidence="4">DNA (cytosine-5)-methyltransferase 1 replication foci domain-containing protein</fullName>
    </recommendedName>
</protein>
<keyword evidence="3" id="KW-1185">Reference proteome</keyword>
<reference evidence="2" key="1">
    <citation type="submission" date="2022-06" db="EMBL/GenBank/DDBJ databases">
        <title>Complete genome sequences of two strains of the flax pathogen Septoria linicola.</title>
        <authorList>
            <person name="Lapalu N."/>
            <person name="Simon A."/>
            <person name="Demenou B."/>
            <person name="Paumier D."/>
            <person name="Guillot M.-P."/>
            <person name="Gout L."/>
            <person name="Valade R."/>
        </authorList>
    </citation>
    <scope>NUCLEOTIDE SEQUENCE</scope>
    <source>
        <strain evidence="2">SE15195</strain>
    </source>
</reference>
<dbReference type="EMBL" id="CP099421">
    <property type="protein sequence ID" value="USW52055.1"/>
    <property type="molecule type" value="Genomic_DNA"/>
</dbReference>
<dbReference type="AlphaFoldDB" id="A0A9Q9AN71"/>
<evidence type="ECO:0008006" key="4">
    <source>
        <dbReference type="Google" id="ProtNLM"/>
    </source>
</evidence>
<evidence type="ECO:0000313" key="2">
    <source>
        <dbReference type="EMBL" id="USW52055.1"/>
    </source>
</evidence>